<dbReference type="FunFam" id="3.40.640.10:FF:000004">
    <property type="entry name" value="Acetylornithine aminotransferase"/>
    <property type="match status" value="1"/>
</dbReference>
<gene>
    <name evidence="5 6" type="primary">argD</name>
    <name evidence="6" type="ORF">B5E88_00515</name>
</gene>
<keyword evidence="1 5" id="KW-0032">Aminotransferase</keyword>
<dbReference type="Pfam" id="PF00202">
    <property type="entry name" value="Aminotran_3"/>
    <property type="match status" value="1"/>
</dbReference>
<keyword evidence="3 5" id="KW-0808">Transferase</keyword>
<dbReference type="InterPro" id="IPR005814">
    <property type="entry name" value="Aminotrans_3"/>
</dbReference>
<dbReference type="InterPro" id="IPR015424">
    <property type="entry name" value="PyrdxlP-dep_Trfase"/>
</dbReference>
<dbReference type="InterPro" id="IPR015421">
    <property type="entry name" value="PyrdxlP-dep_Trfase_major"/>
</dbReference>
<dbReference type="InterPro" id="IPR015422">
    <property type="entry name" value="PyrdxlP-dep_Trfase_small"/>
</dbReference>
<dbReference type="HAMAP" id="MF_01107">
    <property type="entry name" value="ArgD_aminotrans_3"/>
    <property type="match status" value="1"/>
</dbReference>
<proteinExistence type="inferred from homology"/>
<dbReference type="Gene3D" id="3.40.640.10">
    <property type="entry name" value="Type I PLP-dependent aspartate aminotransferase-like (Major domain)"/>
    <property type="match status" value="1"/>
</dbReference>
<evidence type="ECO:0000256" key="4">
    <source>
        <dbReference type="ARBA" id="ARBA00022898"/>
    </source>
</evidence>
<feature type="binding site" evidence="5">
    <location>
        <position position="121"/>
    </location>
    <ligand>
        <name>pyridoxal 5'-phosphate</name>
        <dbReference type="ChEBI" id="CHEBI:597326"/>
    </ligand>
</feature>
<feature type="binding site" evidence="5">
    <location>
        <begin position="206"/>
        <end position="209"/>
    </location>
    <ligand>
        <name>pyridoxal 5'-phosphate</name>
        <dbReference type="ChEBI" id="CHEBI:597326"/>
    </ligand>
</feature>
<comment type="pathway">
    <text evidence="5">Amino-acid biosynthesis; L-arginine biosynthesis; N(2)-acetyl-L-ornithine from L-glutamate: step 4/4.</text>
</comment>
<dbReference type="PANTHER" id="PTHR11986">
    <property type="entry name" value="AMINOTRANSFERASE CLASS III"/>
    <property type="match status" value="1"/>
</dbReference>
<sequence length="378" mass="41654">MSWLFPNYSRKDFEIIKGNGCKVYDQNNQEYLDLTSGIGVTNLGHNHPELKKALLQQINNIWHMPNLYHSEIQEQVACKLANQKDYVAFFCNSGTEANEAAIKLAKKATGRNKIISFWQSFHGRTFGSMSVTGQANIQAGFGSMLQDVAYFPFNEIDELKEALDEKVAAVIVELIQGESGIHVAYQGWIKELAHLCQQNGTLLIVDEVQTGIGRCGSLFAYEQYGITPDIITSAKALANGLPVGAMLANKKYANAFSPGSHGSTFGGNKLALSVANQVLDYVQSAEIVENVKIRSQQFFDGLAHIQSNKMIDIRGKGLMIGIELTDEYVLQHVMLQLEKEGVLTLKAGKNVLRLLPPLTISQEEVDFALDKIAKVLVG</sequence>
<evidence type="ECO:0000256" key="5">
    <source>
        <dbReference type="HAMAP-Rule" id="MF_01107"/>
    </source>
</evidence>
<dbReference type="PROSITE" id="PS00600">
    <property type="entry name" value="AA_TRANSFER_CLASS_3"/>
    <property type="match status" value="1"/>
</dbReference>
<dbReference type="InterPro" id="IPR049704">
    <property type="entry name" value="Aminotrans_3_PPA_site"/>
</dbReference>
<evidence type="ECO:0000256" key="2">
    <source>
        <dbReference type="ARBA" id="ARBA00022605"/>
    </source>
</evidence>
<feature type="binding site" evidence="5">
    <location>
        <position position="264"/>
    </location>
    <ligand>
        <name>pyridoxal 5'-phosphate</name>
        <dbReference type="ChEBI" id="CHEBI:597326"/>
    </ligand>
</feature>
<dbReference type="PIRSF" id="PIRSF000521">
    <property type="entry name" value="Transaminase_4ab_Lys_Orn"/>
    <property type="match status" value="1"/>
</dbReference>
<dbReference type="AlphaFoldDB" id="A0A1Y4R424"/>
<dbReference type="UniPathway" id="UPA00068">
    <property type="reaction ID" value="UER00109"/>
</dbReference>
<protein>
    <recommendedName>
        <fullName evidence="5">Acetylornithine aminotransferase</fullName>
        <shortName evidence="5">ACOAT</shortName>
        <ecNumber evidence="5">2.6.1.11</ecNumber>
    </recommendedName>
</protein>
<feature type="modified residue" description="N6-(pyridoxal phosphate)lysine" evidence="5">
    <location>
        <position position="235"/>
    </location>
</feature>
<name>A0A1Y4R424_9ENTE</name>
<organism evidence="6 7">
    <name type="scientific">Enterococcus cecorum</name>
    <dbReference type="NCBI Taxonomy" id="44008"/>
    <lineage>
        <taxon>Bacteria</taxon>
        <taxon>Bacillati</taxon>
        <taxon>Bacillota</taxon>
        <taxon>Bacilli</taxon>
        <taxon>Lactobacillales</taxon>
        <taxon>Enterococcaceae</taxon>
        <taxon>Enterococcus</taxon>
    </lineage>
</organism>
<comment type="subunit">
    <text evidence="5">Homodimer.</text>
</comment>
<dbReference type="InterPro" id="IPR004636">
    <property type="entry name" value="AcOrn/SuccOrn_fam"/>
</dbReference>
<dbReference type="NCBIfam" id="NF002325">
    <property type="entry name" value="PRK01278.1"/>
    <property type="match status" value="1"/>
</dbReference>
<evidence type="ECO:0000256" key="1">
    <source>
        <dbReference type="ARBA" id="ARBA00022576"/>
    </source>
</evidence>
<accession>A0A1Y4R424</accession>
<keyword evidence="5" id="KW-0963">Cytoplasm</keyword>
<dbReference type="CDD" id="cd00610">
    <property type="entry name" value="OAT_like"/>
    <property type="match status" value="1"/>
</dbReference>
<comment type="caution">
    <text evidence="6">The sequence shown here is derived from an EMBL/GenBank/DDBJ whole genome shotgun (WGS) entry which is preliminary data.</text>
</comment>
<dbReference type="NCBIfam" id="NF002797">
    <property type="entry name" value="PRK02936.1"/>
    <property type="match status" value="1"/>
</dbReference>
<dbReference type="SUPFAM" id="SSF53383">
    <property type="entry name" value="PLP-dependent transferases"/>
    <property type="match status" value="1"/>
</dbReference>
<keyword evidence="4 5" id="KW-0663">Pyridoxal phosphate</keyword>
<evidence type="ECO:0000313" key="7">
    <source>
        <dbReference type="Proteomes" id="UP000196074"/>
    </source>
</evidence>
<dbReference type="GO" id="GO:0005737">
    <property type="term" value="C:cytoplasm"/>
    <property type="evidence" value="ECO:0007669"/>
    <property type="project" value="UniProtKB-SubCell"/>
</dbReference>
<dbReference type="GO" id="GO:0042802">
    <property type="term" value="F:identical protein binding"/>
    <property type="evidence" value="ECO:0007669"/>
    <property type="project" value="TreeGrafter"/>
</dbReference>
<dbReference type="Proteomes" id="UP000196074">
    <property type="component" value="Unassembled WGS sequence"/>
</dbReference>
<feature type="binding site" evidence="5">
    <location>
        <begin position="94"/>
        <end position="95"/>
    </location>
    <ligand>
        <name>pyridoxal 5'-phosphate</name>
        <dbReference type="ChEBI" id="CHEBI:597326"/>
    </ligand>
</feature>
<dbReference type="GO" id="GO:0006526">
    <property type="term" value="P:L-arginine biosynthetic process"/>
    <property type="evidence" value="ECO:0007669"/>
    <property type="project" value="UniProtKB-UniRule"/>
</dbReference>
<dbReference type="GO" id="GO:0003992">
    <property type="term" value="F:N2-acetyl-L-ornithine:2-oxoglutarate 5-aminotransferase activity"/>
    <property type="evidence" value="ECO:0007669"/>
    <property type="project" value="UniProtKB-UniRule"/>
</dbReference>
<dbReference type="NCBIfam" id="TIGR00707">
    <property type="entry name" value="argD"/>
    <property type="match status" value="1"/>
</dbReference>
<evidence type="ECO:0000313" key="6">
    <source>
        <dbReference type="EMBL" id="OUQ11851.1"/>
    </source>
</evidence>
<evidence type="ECO:0000256" key="3">
    <source>
        <dbReference type="ARBA" id="ARBA00022679"/>
    </source>
</evidence>
<feature type="binding site" evidence="5">
    <location>
        <position position="263"/>
    </location>
    <ligand>
        <name>N(2)-acetyl-L-ornithine</name>
        <dbReference type="ChEBI" id="CHEBI:57805"/>
    </ligand>
</feature>
<comment type="similarity">
    <text evidence="5">Belongs to the class-III pyridoxal-phosphate-dependent aminotransferase family. ArgD subfamily.</text>
</comment>
<keyword evidence="2 5" id="KW-0028">Amino-acid biosynthesis</keyword>
<keyword evidence="5" id="KW-0055">Arginine biosynthesis</keyword>
<comment type="subcellular location">
    <subcellularLocation>
        <location evidence="5">Cytoplasm</location>
    </subcellularLocation>
</comment>
<dbReference type="RefSeq" id="WP_047241925.1">
    <property type="nucleotide sequence ID" value="NZ_LDEA01000026.1"/>
</dbReference>
<feature type="binding site" evidence="5">
    <location>
        <position position="124"/>
    </location>
    <ligand>
        <name>N(2)-acetyl-L-ornithine</name>
        <dbReference type="ChEBI" id="CHEBI:57805"/>
    </ligand>
</feature>
<comment type="catalytic activity">
    <reaction evidence="5">
        <text>N(2)-acetyl-L-ornithine + 2-oxoglutarate = N-acetyl-L-glutamate 5-semialdehyde + L-glutamate</text>
        <dbReference type="Rhea" id="RHEA:18049"/>
        <dbReference type="ChEBI" id="CHEBI:16810"/>
        <dbReference type="ChEBI" id="CHEBI:29123"/>
        <dbReference type="ChEBI" id="CHEBI:29985"/>
        <dbReference type="ChEBI" id="CHEBI:57805"/>
        <dbReference type="EC" id="2.6.1.11"/>
    </reaction>
</comment>
<dbReference type="EC" id="2.6.1.11" evidence="5"/>
<dbReference type="GO" id="GO:0030170">
    <property type="term" value="F:pyridoxal phosphate binding"/>
    <property type="evidence" value="ECO:0007669"/>
    <property type="project" value="InterPro"/>
</dbReference>
<comment type="cofactor">
    <cofactor evidence="5">
        <name>pyridoxal 5'-phosphate</name>
        <dbReference type="ChEBI" id="CHEBI:597326"/>
    </cofactor>
    <text evidence="5">Binds 1 pyridoxal phosphate per subunit.</text>
</comment>
<dbReference type="PANTHER" id="PTHR11986:SF79">
    <property type="entry name" value="ACETYLORNITHINE AMINOTRANSFERASE, MITOCHONDRIAL"/>
    <property type="match status" value="1"/>
</dbReference>
<reference evidence="7" key="1">
    <citation type="submission" date="2017-04" db="EMBL/GenBank/DDBJ databases">
        <title>Function of individual gut microbiota members based on whole genome sequencing of pure cultures obtained from chicken caecum.</title>
        <authorList>
            <person name="Medvecky M."/>
            <person name="Cejkova D."/>
            <person name="Polansky O."/>
            <person name="Karasova D."/>
            <person name="Kubasova T."/>
            <person name="Cizek A."/>
            <person name="Rychlik I."/>
        </authorList>
    </citation>
    <scope>NUCLEOTIDE SEQUENCE [LARGE SCALE GENOMIC DNA]</scope>
    <source>
        <strain evidence="7">An144</strain>
    </source>
</reference>
<dbReference type="InterPro" id="IPR050103">
    <property type="entry name" value="Class-III_PLP-dep_AT"/>
</dbReference>
<comment type="miscellaneous">
    <text evidence="5">May also have succinyldiaminopimelate aminotransferase activity, thus carrying out the corresponding step in lysine biosynthesis.</text>
</comment>
<dbReference type="Gene3D" id="3.90.1150.10">
    <property type="entry name" value="Aspartate Aminotransferase, domain 1"/>
    <property type="match status" value="1"/>
</dbReference>
<dbReference type="EMBL" id="NFLC01000001">
    <property type="protein sequence ID" value="OUQ11851.1"/>
    <property type="molecule type" value="Genomic_DNA"/>
</dbReference>